<dbReference type="PANTHER" id="PTHR30570:SF1">
    <property type="entry name" value="PHOSPHATE-BINDING PROTEIN PSTS"/>
    <property type="match status" value="1"/>
</dbReference>
<dbReference type="EMBL" id="JADEXG010000040">
    <property type="protein sequence ID" value="MBE9078778.1"/>
    <property type="molecule type" value="Genomic_DNA"/>
</dbReference>
<evidence type="ECO:0000313" key="2">
    <source>
        <dbReference type="EMBL" id="MBE9078778.1"/>
    </source>
</evidence>
<dbReference type="PANTHER" id="PTHR30570">
    <property type="entry name" value="PERIPLASMIC PHOSPHATE BINDING COMPONENT OF PHOSPHATE ABC TRANSPORTER"/>
    <property type="match status" value="1"/>
</dbReference>
<name>A0A8J7AJK4_9CYAN</name>
<comment type="caution">
    <text evidence="2">The sequence shown here is derived from an EMBL/GenBank/DDBJ whole genome shotgun (WGS) entry which is preliminary data.</text>
</comment>
<dbReference type="SUPFAM" id="SSF53850">
    <property type="entry name" value="Periplasmic binding protein-like II"/>
    <property type="match status" value="1"/>
</dbReference>
<proteinExistence type="predicted"/>
<dbReference type="Gene3D" id="1.10.510.10">
    <property type="entry name" value="Transferase(Phosphotransferase) domain 1"/>
    <property type="match status" value="1"/>
</dbReference>
<sequence>MPEPAPSDIPVQAAIPEAIQAPSPHYHQYRCLQGSPLSCLEPANSGQARCEYCGFPAFLPGQGQLVGKQGQYQIGHPLGRRGISRLYDGLRLGAEEPVVIHEYLLPERYFSPAEQRQYQEAFTSLAGLALADGRMQDLRIVTPLEAIADPSGDRCYLITPAVDCSPTLNRYCAEHGPFSGQAVVDMLNQVLQTLTFLHQQKFRLPSGQVQTGIVHGNLSLDSLLWVESHRQADLQGFVYLADLAQWATRFDPALVNRGEADPQQDLAALGQIAFYLLNGATVNQQGQPLNPRLDGDWPTALYAPLQLFIRRLIGVEPPFVSAEVARMALLKLPPEAAVSQWELRQAEILTAHRSGYRPYVPLLIAAAVVAALASITWLLLRSRQPSYANSPLPPCCFADIGAVPTGRYPYASPEFAYWHPLIQTSLDTSTLPAPPLFNQLQARYPDLTLIGRSTPTAATAIAAIQSGQAEFAILPLIGPLPADITATIIAYDSLVPVVAFNYPDRTKGLTDALDGEVSLPQLKQLYTGQISNWQQISPVDLSVNRYGSNDPTVQAIFQQQVDFYPAETAAFPSLEMLRLILQDFENDTTGSIGIAPLSQVVGQCSVYPLALSVENEPVSPLILDNGNAVEPDSDLCDRKGSYHPNAAAIRSGSYPLAYPLAVVYPFDNTRSNIGSKLASLLLTQESQQYLMTMGLVSAYPLELRTGAEQ</sequence>
<keyword evidence="1" id="KW-0472">Membrane</keyword>
<reference evidence="2" key="1">
    <citation type="submission" date="2020-10" db="EMBL/GenBank/DDBJ databases">
        <authorList>
            <person name="Castelo-Branco R."/>
            <person name="Eusebio N."/>
            <person name="Adriana R."/>
            <person name="Vieira A."/>
            <person name="Brugerolle De Fraissinette N."/>
            <person name="Rezende De Castro R."/>
            <person name="Schneider M.P."/>
            <person name="Vasconcelos V."/>
            <person name="Leao P.N."/>
        </authorList>
    </citation>
    <scope>NUCLEOTIDE SEQUENCE</scope>
    <source>
        <strain evidence="2">LEGE 07310</strain>
    </source>
</reference>
<dbReference type="Gene3D" id="3.40.190.10">
    <property type="entry name" value="Periplasmic binding protein-like II"/>
    <property type="match status" value="2"/>
</dbReference>
<dbReference type="InterPro" id="IPR050811">
    <property type="entry name" value="Phosphate_ABC_transporter"/>
</dbReference>
<dbReference type="InterPro" id="IPR011009">
    <property type="entry name" value="Kinase-like_dom_sf"/>
</dbReference>
<organism evidence="2 3">
    <name type="scientific">Vasconcelosia minhoensis LEGE 07310</name>
    <dbReference type="NCBI Taxonomy" id="915328"/>
    <lineage>
        <taxon>Bacteria</taxon>
        <taxon>Bacillati</taxon>
        <taxon>Cyanobacteriota</taxon>
        <taxon>Cyanophyceae</taxon>
        <taxon>Nodosilineales</taxon>
        <taxon>Cymatolegaceae</taxon>
        <taxon>Vasconcelosia</taxon>
        <taxon>Vasconcelosia minhoensis</taxon>
    </lineage>
</organism>
<keyword evidence="3" id="KW-1185">Reference proteome</keyword>
<dbReference type="Proteomes" id="UP000636505">
    <property type="component" value="Unassembled WGS sequence"/>
</dbReference>
<dbReference type="SUPFAM" id="SSF56112">
    <property type="entry name" value="Protein kinase-like (PK-like)"/>
    <property type="match status" value="1"/>
</dbReference>
<keyword evidence="1" id="KW-1133">Transmembrane helix</keyword>
<feature type="transmembrane region" description="Helical" evidence="1">
    <location>
        <begin position="359"/>
        <end position="380"/>
    </location>
</feature>
<accession>A0A8J7AJK4</accession>
<gene>
    <name evidence="2" type="ORF">IQ241_15985</name>
</gene>
<evidence type="ECO:0000256" key="1">
    <source>
        <dbReference type="SAM" id="Phobius"/>
    </source>
</evidence>
<dbReference type="AlphaFoldDB" id="A0A8J7AJK4"/>
<protein>
    <submittedName>
        <fullName evidence="2">Phosphate ABC transporter substrate-binding protein</fullName>
    </submittedName>
</protein>
<evidence type="ECO:0000313" key="3">
    <source>
        <dbReference type="Proteomes" id="UP000636505"/>
    </source>
</evidence>
<keyword evidence="1" id="KW-0812">Transmembrane</keyword>